<feature type="signal peptide" evidence="3">
    <location>
        <begin position="1"/>
        <end position="29"/>
    </location>
</feature>
<feature type="chain" id="PRO_5045347175" evidence="3">
    <location>
        <begin position="30"/>
        <end position="262"/>
    </location>
</feature>
<feature type="compositionally biased region" description="Pro residues" evidence="1">
    <location>
        <begin position="140"/>
        <end position="163"/>
    </location>
</feature>
<organism evidence="4 5">
    <name type="scientific">Amycolatopsis cynarae</name>
    <dbReference type="NCBI Taxonomy" id="2995223"/>
    <lineage>
        <taxon>Bacteria</taxon>
        <taxon>Bacillati</taxon>
        <taxon>Actinomycetota</taxon>
        <taxon>Actinomycetes</taxon>
        <taxon>Pseudonocardiales</taxon>
        <taxon>Pseudonocardiaceae</taxon>
        <taxon>Amycolatopsis</taxon>
    </lineage>
</organism>
<evidence type="ECO:0000256" key="3">
    <source>
        <dbReference type="SAM" id="SignalP"/>
    </source>
</evidence>
<proteinExistence type="predicted"/>
<keyword evidence="2" id="KW-1133">Transmembrane helix</keyword>
<evidence type="ECO:0000256" key="2">
    <source>
        <dbReference type="SAM" id="Phobius"/>
    </source>
</evidence>
<feature type="transmembrane region" description="Helical" evidence="2">
    <location>
        <begin position="236"/>
        <end position="257"/>
    </location>
</feature>
<evidence type="ECO:0000313" key="5">
    <source>
        <dbReference type="Proteomes" id="UP001163203"/>
    </source>
</evidence>
<dbReference type="RefSeq" id="WP_268755806.1">
    <property type="nucleotide sequence ID" value="NZ_CP113836.1"/>
</dbReference>
<evidence type="ECO:0000256" key="1">
    <source>
        <dbReference type="SAM" id="MobiDB-lite"/>
    </source>
</evidence>
<gene>
    <name evidence="4" type="ORF">ORV05_33105</name>
</gene>
<feature type="region of interest" description="Disordered" evidence="1">
    <location>
        <begin position="134"/>
        <end position="166"/>
    </location>
</feature>
<keyword evidence="2" id="KW-0812">Transmembrane</keyword>
<dbReference type="Proteomes" id="UP001163203">
    <property type="component" value="Chromosome"/>
</dbReference>
<name>A0ABY7B121_9PSEU</name>
<keyword evidence="5" id="KW-1185">Reference proteome</keyword>
<protein>
    <submittedName>
        <fullName evidence="4">Uncharacterized protein</fullName>
    </submittedName>
</protein>
<evidence type="ECO:0000313" key="4">
    <source>
        <dbReference type="EMBL" id="WAL65660.1"/>
    </source>
</evidence>
<dbReference type="EMBL" id="CP113836">
    <property type="protein sequence ID" value="WAL65660.1"/>
    <property type="molecule type" value="Genomic_DNA"/>
</dbReference>
<keyword evidence="3" id="KW-0732">Signal</keyword>
<keyword evidence="2" id="KW-0472">Membrane</keyword>
<reference evidence="4" key="1">
    <citation type="submission" date="2022-11" db="EMBL/GenBank/DDBJ databases">
        <authorList>
            <person name="Mo P."/>
        </authorList>
    </citation>
    <scope>NUCLEOTIDE SEQUENCE</scope>
    <source>
        <strain evidence="4">HUAS 11-8</strain>
    </source>
</reference>
<accession>A0ABY7B121</accession>
<sequence length="262" mass="25384">MGKTGNRLAALGFLTAFATLAVLPGTASADPADPALAGSCDATLRPAPGQALTVDAGASLDLPGILTVGTGSHSAATGPGQSAPLLSLPLADTAGTLDAGSLPVLGPLLTDEVCPGLQNTVNGLSATTQSLLSGHARVPAPAPRPVRPTPRPPAGGTPSPPPISGDSWNGGVQFAGYPIIGVAPVSAAQLLGPLGDGTVAPATLNLVPPTGTAPSVTDQDPGSAQAMQASAVPPRLPLLLAAIALALVGAALAHVWLGRTVD</sequence>